<dbReference type="PROSITE" id="PS50850">
    <property type="entry name" value="MFS"/>
    <property type="match status" value="1"/>
</dbReference>
<keyword evidence="7" id="KW-1185">Reference proteome</keyword>
<sequence>MLKERWVVYASFLIIFAFTTVDASISPMVLPLHRHFGVSMDEILLLISSCTAGIVLGVFWGPMLTRSVMLSRLVVVTVAAMVLGVAGFLAFPSFAMAVVFRFVFGLGGGIMASLMWWLTFHGVSKANYQAMVNVLMSARPLAAALGVPFATIVAAKSAWHSPFLLFAVLILGCGALLYAQTGKVTQTIEKWEAKSLLRDYGMALGQPQAMPFYLGMVFSKACYFGIYAIAGIWFYRHYGLQLLEVGSRLFFIGMAEVAMTFAAPYVLRYFGYVKTLVGSIVLSAAVFLVLVKAYCPLWGATLLFVVFVGLDRVISMALTLSLPKMFPDVDNRAIFGSLVTLSAWMGLALVSYLEGDNLARVGLGAVEWGLLASFVFGSCLICYVQRVRVFSLMD</sequence>
<dbReference type="GO" id="GO:0022857">
    <property type="term" value="F:transmembrane transporter activity"/>
    <property type="evidence" value="ECO:0007669"/>
    <property type="project" value="InterPro"/>
</dbReference>
<feature type="transmembrane region" description="Helical" evidence="4">
    <location>
        <begin position="297"/>
        <end position="321"/>
    </location>
</feature>
<dbReference type="Proteomes" id="UP000295611">
    <property type="component" value="Unassembled WGS sequence"/>
</dbReference>
<feature type="transmembrane region" description="Helical" evidence="4">
    <location>
        <begin position="98"/>
        <end position="118"/>
    </location>
</feature>
<comment type="caution">
    <text evidence="6">The sequence shown here is derived from an EMBL/GenBank/DDBJ whole genome shotgun (WGS) entry which is preliminary data.</text>
</comment>
<feature type="transmembrane region" description="Helical" evidence="4">
    <location>
        <begin position="247"/>
        <end position="267"/>
    </location>
</feature>
<keyword evidence="3 4" id="KW-0472">Membrane</keyword>
<feature type="transmembrane region" description="Helical" evidence="4">
    <location>
        <begin position="212"/>
        <end position="235"/>
    </location>
</feature>
<dbReference type="AlphaFoldDB" id="A0A4R7AZA4"/>
<keyword evidence="1 4" id="KW-0812">Transmembrane</keyword>
<feature type="domain" description="Major facilitator superfamily (MFS) profile" evidence="5">
    <location>
        <begin position="7"/>
        <end position="394"/>
    </location>
</feature>
<dbReference type="InterPro" id="IPR020846">
    <property type="entry name" value="MFS_dom"/>
</dbReference>
<feature type="transmembrane region" description="Helical" evidence="4">
    <location>
        <begin position="159"/>
        <end position="179"/>
    </location>
</feature>
<accession>A0A4R7AZA4</accession>
<dbReference type="InterPro" id="IPR011701">
    <property type="entry name" value="MFS"/>
</dbReference>
<dbReference type="SUPFAM" id="SSF103473">
    <property type="entry name" value="MFS general substrate transporter"/>
    <property type="match status" value="1"/>
</dbReference>
<dbReference type="Pfam" id="PF07690">
    <property type="entry name" value="MFS_1"/>
    <property type="match status" value="1"/>
</dbReference>
<evidence type="ECO:0000313" key="6">
    <source>
        <dbReference type="EMBL" id="TDR72025.1"/>
    </source>
</evidence>
<organism evidence="6 7">
    <name type="scientific">Paludibacterium purpuratum</name>
    <dbReference type="NCBI Taxonomy" id="1144873"/>
    <lineage>
        <taxon>Bacteria</taxon>
        <taxon>Pseudomonadati</taxon>
        <taxon>Pseudomonadota</taxon>
        <taxon>Betaproteobacteria</taxon>
        <taxon>Neisseriales</taxon>
        <taxon>Chromobacteriaceae</taxon>
        <taxon>Paludibacterium</taxon>
    </lineage>
</organism>
<dbReference type="Gene3D" id="1.20.1250.20">
    <property type="entry name" value="MFS general substrate transporter like domains"/>
    <property type="match status" value="1"/>
</dbReference>
<evidence type="ECO:0000313" key="7">
    <source>
        <dbReference type="Proteomes" id="UP000295611"/>
    </source>
</evidence>
<gene>
    <name evidence="6" type="ORF">DFP86_11733</name>
</gene>
<feature type="transmembrane region" description="Helical" evidence="4">
    <location>
        <begin position="365"/>
        <end position="384"/>
    </location>
</feature>
<dbReference type="InterPro" id="IPR036259">
    <property type="entry name" value="MFS_trans_sf"/>
</dbReference>
<feature type="transmembrane region" description="Helical" evidence="4">
    <location>
        <begin position="333"/>
        <end position="353"/>
    </location>
</feature>
<feature type="transmembrane region" description="Helical" evidence="4">
    <location>
        <begin position="272"/>
        <end position="291"/>
    </location>
</feature>
<name>A0A4R7AZA4_9NEIS</name>
<reference evidence="6 7" key="1">
    <citation type="submission" date="2019-03" db="EMBL/GenBank/DDBJ databases">
        <title>Genomic Encyclopedia of Type Strains, Phase III (KMG-III): the genomes of soil and plant-associated and newly described type strains.</title>
        <authorList>
            <person name="Whitman W."/>
        </authorList>
    </citation>
    <scope>NUCLEOTIDE SEQUENCE [LARGE SCALE GENOMIC DNA]</scope>
    <source>
        <strain evidence="6 7">CECT 8976</strain>
    </source>
</reference>
<feature type="transmembrane region" description="Helical" evidence="4">
    <location>
        <begin position="43"/>
        <end position="61"/>
    </location>
</feature>
<evidence type="ECO:0000256" key="3">
    <source>
        <dbReference type="ARBA" id="ARBA00023136"/>
    </source>
</evidence>
<protein>
    <submittedName>
        <fullName evidence="6">Putative MFS family arabinose efflux permease</fullName>
    </submittedName>
</protein>
<feature type="transmembrane region" description="Helical" evidence="4">
    <location>
        <begin position="73"/>
        <end position="92"/>
    </location>
</feature>
<evidence type="ECO:0000256" key="1">
    <source>
        <dbReference type="ARBA" id="ARBA00022692"/>
    </source>
</evidence>
<feature type="transmembrane region" description="Helical" evidence="4">
    <location>
        <begin position="130"/>
        <end position="153"/>
    </location>
</feature>
<keyword evidence="2 4" id="KW-1133">Transmembrane helix</keyword>
<dbReference type="EMBL" id="SNZP01000017">
    <property type="protein sequence ID" value="TDR72025.1"/>
    <property type="molecule type" value="Genomic_DNA"/>
</dbReference>
<evidence type="ECO:0000256" key="4">
    <source>
        <dbReference type="SAM" id="Phobius"/>
    </source>
</evidence>
<evidence type="ECO:0000259" key="5">
    <source>
        <dbReference type="PROSITE" id="PS50850"/>
    </source>
</evidence>
<proteinExistence type="predicted"/>
<evidence type="ECO:0000256" key="2">
    <source>
        <dbReference type="ARBA" id="ARBA00022989"/>
    </source>
</evidence>